<dbReference type="SUPFAM" id="SSF53335">
    <property type="entry name" value="S-adenosyl-L-methionine-dependent methyltransferases"/>
    <property type="match status" value="1"/>
</dbReference>
<evidence type="ECO:0008006" key="3">
    <source>
        <dbReference type="Google" id="ProtNLM"/>
    </source>
</evidence>
<dbReference type="PIRSF" id="PIRSF028177">
    <property type="entry name" value="Polyketide_synth_Omtfrase_TcmP"/>
    <property type="match status" value="1"/>
</dbReference>
<reference evidence="1 2" key="1">
    <citation type="submission" date="2007-03" db="EMBL/GenBank/DDBJ databases">
        <authorList>
            <person name="Heidelberg J."/>
        </authorList>
    </citation>
    <scope>NUCLEOTIDE SEQUENCE [LARGE SCALE GENOMIC DNA]</scope>
    <source>
        <strain evidence="2">ATCC 39541 / Classical Ogawa 395 / O395</strain>
    </source>
</reference>
<dbReference type="AlphaFoldDB" id="A0A0H3AJS3"/>
<proteinExistence type="predicted"/>
<dbReference type="PANTHER" id="PTHR43619">
    <property type="entry name" value="S-ADENOSYL-L-METHIONINE-DEPENDENT METHYLTRANSFERASE YKTD-RELATED"/>
    <property type="match status" value="1"/>
</dbReference>
<dbReference type="KEGG" id="vcr:VC395_0089"/>
<protein>
    <recommendedName>
        <fullName evidence="3">O-methyltransferase-related protein</fullName>
    </recommendedName>
</protein>
<dbReference type="GO" id="GO:0008168">
    <property type="term" value="F:methyltransferase activity"/>
    <property type="evidence" value="ECO:0007669"/>
    <property type="project" value="InterPro"/>
</dbReference>
<evidence type="ECO:0000313" key="2">
    <source>
        <dbReference type="Proteomes" id="UP000000249"/>
    </source>
</evidence>
<dbReference type="EMBL" id="CP000627">
    <property type="protein sequence ID" value="ABQ20714.1"/>
    <property type="molecule type" value="Genomic_DNA"/>
</dbReference>
<dbReference type="Proteomes" id="UP000000249">
    <property type="component" value="Chromosome 1"/>
</dbReference>
<dbReference type="OrthoDB" id="9800233at2"/>
<evidence type="ECO:0000313" key="1">
    <source>
        <dbReference type="EMBL" id="ABQ20714.1"/>
    </source>
</evidence>
<dbReference type="PATRIC" id="fig|345073.21.peg.81"/>
<dbReference type="KEGG" id="vco:VC0395_A2424"/>
<dbReference type="Gene3D" id="3.40.50.150">
    <property type="entry name" value="Vaccinia Virus protein VP39"/>
    <property type="match status" value="1"/>
</dbReference>
<accession>A0A0H3AJS3</accession>
<organism evidence="1 2">
    <name type="scientific">Vibrio cholerae serotype O1 (strain ATCC 39541 / Classical Ogawa 395 / O395)</name>
    <dbReference type="NCBI Taxonomy" id="345073"/>
    <lineage>
        <taxon>Bacteria</taxon>
        <taxon>Pseudomonadati</taxon>
        <taxon>Pseudomonadota</taxon>
        <taxon>Gammaproteobacteria</taxon>
        <taxon>Vibrionales</taxon>
        <taxon>Vibrionaceae</taxon>
        <taxon>Vibrio</taxon>
    </lineage>
</organism>
<gene>
    <name evidence="1" type="ordered locus">VC0395_A2424</name>
</gene>
<dbReference type="PANTHER" id="PTHR43619:SF2">
    <property type="entry name" value="S-ADENOSYL-L-METHIONINE-DEPENDENT METHYLTRANSFERASES SUPERFAMILY PROTEIN"/>
    <property type="match status" value="1"/>
</dbReference>
<name>A0A0H3AJS3_VIBC3</name>
<dbReference type="eggNOG" id="COG3315">
    <property type="taxonomic scope" value="Bacteria"/>
</dbReference>
<sequence>MPSYLRFIIIFLSQHRKMSMRHSDSPTSDPYQVPANLVQPLWLRSRESLVDNGLVYDPIAANACRRCALAQDCLTGDIAQKQLLHVTLTQLCDQQVRHFLDTHPDGWIINVGAGLDTRFYRVDNGRCHWIEWDITENLLWREKLFHRSERYQLVCGDVMQPQGLAELPIPEFAPVLLVCEHALLDCDAQQVARFVRSIGLHFAKASACLVVAGDKTSSYLGQKLGCEAYAHGFTCAGDAIINCLPWAKSVRTFSPLDRHCDRWKFWQRAIARSGIYKTRLTPVVVNLDW</sequence>
<dbReference type="InterPro" id="IPR029063">
    <property type="entry name" value="SAM-dependent_MTases_sf"/>
</dbReference>
<dbReference type="InterPro" id="IPR016874">
    <property type="entry name" value="TcmP-like"/>
</dbReference>